<reference evidence="3" key="1">
    <citation type="submission" date="2016-10" db="EMBL/GenBank/DDBJ databases">
        <authorList>
            <person name="Varghese N."/>
            <person name="Submissions S."/>
        </authorList>
    </citation>
    <scope>NUCLEOTIDE SEQUENCE [LARGE SCALE GENOMIC DNA]</scope>
    <source>
        <strain evidence="3">XJ109</strain>
    </source>
</reference>
<accession>A0A1I4ULG0</accession>
<feature type="transmembrane region" description="Helical" evidence="1">
    <location>
        <begin position="6"/>
        <end position="24"/>
    </location>
</feature>
<keyword evidence="1" id="KW-0472">Membrane</keyword>
<organism evidence="2 3">
    <name type="scientific">Algoriella xinjiangensis</name>
    <dbReference type="NCBI Taxonomy" id="684065"/>
    <lineage>
        <taxon>Bacteria</taxon>
        <taxon>Pseudomonadati</taxon>
        <taxon>Bacteroidota</taxon>
        <taxon>Flavobacteriia</taxon>
        <taxon>Flavobacteriales</taxon>
        <taxon>Weeksellaceae</taxon>
        <taxon>Algoriella</taxon>
    </lineage>
</organism>
<dbReference type="STRING" id="684065.SAMN05421738_1044"/>
<name>A0A1I4ULG0_9FLAO</name>
<dbReference type="AlphaFoldDB" id="A0A1I4ULG0"/>
<keyword evidence="1" id="KW-0812">Transmembrane</keyword>
<dbReference type="EMBL" id="FOUZ01000004">
    <property type="protein sequence ID" value="SFM89827.1"/>
    <property type="molecule type" value="Genomic_DNA"/>
</dbReference>
<evidence type="ECO:0000313" key="3">
    <source>
        <dbReference type="Proteomes" id="UP000199149"/>
    </source>
</evidence>
<keyword evidence="1" id="KW-1133">Transmembrane helix</keyword>
<evidence type="ECO:0000256" key="1">
    <source>
        <dbReference type="SAM" id="Phobius"/>
    </source>
</evidence>
<evidence type="ECO:0000313" key="2">
    <source>
        <dbReference type="EMBL" id="SFM89827.1"/>
    </source>
</evidence>
<protein>
    <submittedName>
        <fullName evidence="2">Uncharacterized protein</fullName>
    </submittedName>
</protein>
<keyword evidence="3" id="KW-1185">Reference proteome</keyword>
<gene>
    <name evidence="2" type="ORF">SAMN05421738_1044</name>
</gene>
<sequence length="46" mass="5217">MQKVTNMVIVKIAALIIIFFNLSVKSFIKVNAINPFNNNSEHEINV</sequence>
<dbReference type="Proteomes" id="UP000199149">
    <property type="component" value="Unassembled WGS sequence"/>
</dbReference>
<proteinExistence type="predicted"/>